<gene>
    <name evidence="1" type="ORF">B1757_13835</name>
</gene>
<dbReference type="EMBL" id="MXAV01000053">
    <property type="protein sequence ID" value="PKY09679.1"/>
    <property type="molecule type" value="Genomic_DNA"/>
</dbReference>
<keyword evidence="2" id="KW-1185">Reference proteome</keyword>
<name>A0A2I1DII0_9PROT</name>
<sequence length="89" mass="10155">MIDTENPSNLETTHMVPASSEKTKKLQTILGGEDYIDYVSAAARVSFGRKLTNREMDDFLMKKAISLLVERINTIRLESQTTFVEMDRL</sequence>
<comment type="caution">
    <text evidence="1">The sequence shown here is derived from an EMBL/GenBank/DDBJ whole genome shotgun (WGS) entry which is preliminary data.</text>
</comment>
<dbReference type="Proteomes" id="UP000234329">
    <property type="component" value="Unassembled WGS sequence"/>
</dbReference>
<proteinExistence type="predicted"/>
<accession>A0A2I1DII0</accession>
<evidence type="ECO:0000313" key="1">
    <source>
        <dbReference type="EMBL" id="PKY09679.1"/>
    </source>
</evidence>
<reference evidence="1 2" key="1">
    <citation type="submission" date="2017-03" db="EMBL/GenBank/DDBJ databases">
        <title>Draft genime sequence of the acidophilic sulfur-oxidizing bacterium Acidithiobacillus sp. SH, isolated from seawater.</title>
        <authorList>
            <person name="Sharmin S."/>
            <person name="Tokuhisa M."/>
            <person name="Kanao T."/>
            <person name="Kamimura K."/>
        </authorList>
    </citation>
    <scope>NUCLEOTIDE SEQUENCE [LARGE SCALE GENOMIC DNA]</scope>
    <source>
        <strain evidence="1 2">SH</strain>
    </source>
</reference>
<dbReference type="RefSeq" id="WP_101538889.1">
    <property type="nucleotide sequence ID" value="NZ_MXAV01000053.1"/>
</dbReference>
<organism evidence="1 2">
    <name type="scientific">Acidithiobacillus marinus</name>
    <dbReference type="NCBI Taxonomy" id="187490"/>
    <lineage>
        <taxon>Bacteria</taxon>
        <taxon>Pseudomonadati</taxon>
        <taxon>Pseudomonadota</taxon>
        <taxon>Acidithiobacillia</taxon>
        <taxon>Acidithiobacillales</taxon>
        <taxon>Acidithiobacillaceae</taxon>
        <taxon>Acidithiobacillus</taxon>
    </lineage>
</organism>
<dbReference type="InParanoid" id="A0A2I1DII0"/>
<evidence type="ECO:0000313" key="2">
    <source>
        <dbReference type="Proteomes" id="UP000234329"/>
    </source>
</evidence>
<dbReference type="AlphaFoldDB" id="A0A2I1DII0"/>
<protein>
    <submittedName>
        <fullName evidence="1">Uncharacterized protein</fullName>
    </submittedName>
</protein>